<dbReference type="PANTHER" id="PTHR24416:SF527">
    <property type="entry name" value="PROTO-ONCOGENE TYROSINE-PROTEIN KINASE ROS"/>
    <property type="match status" value="1"/>
</dbReference>
<dbReference type="GO" id="GO:0032006">
    <property type="term" value="P:regulation of TOR signaling"/>
    <property type="evidence" value="ECO:0007669"/>
    <property type="project" value="TreeGrafter"/>
</dbReference>
<dbReference type="Pfam" id="PF07714">
    <property type="entry name" value="PK_Tyr_Ser-Thr"/>
    <property type="match status" value="1"/>
</dbReference>
<dbReference type="PaxDb" id="67767-A0A0J7KLU0"/>
<dbReference type="EC" id="2.7.10.1" evidence="1"/>
<name>A0A0J7KLU0_LASNI</name>
<dbReference type="GO" id="GO:0004714">
    <property type="term" value="F:transmembrane receptor protein tyrosine kinase activity"/>
    <property type="evidence" value="ECO:0007669"/>
    <property type="project" value="UniProtKB-EC"/>
</dbReference>
<keyword evidence="7" id="KW-0829">Tyrosine-protein kinase</keyword>
<evidence type="ECO:0000256" key="6">
    <source>
        <dbReference type="ARBA" id="ARBA00022840"/>
    </source>
</evidence>
<dbReference type="AlphaFoldDB" id="A0A0J7KLU0"/>
<dbReference type="InterPro" id="IPR001245">
    <property type="entry name" value="Ser-Thr/Tyr_kinase_cat_dom"/>
</dbReference>
<evidence type="ECO:0000256" key="5">
    <source>
        <dbReference type="ARBA" id="ARBA00022777"/>
    </source>
</evidence>
<evidence type="ECO:0000256" key="1">
    <source>
        <dbReference type="ARBA" id="ARBA00011902"/>
    </source>
</evidence>
<dbReference type="InterPro" id="IPR036116">
    <property type="entry name" value="FN3_sf"/>
</dbReference>
<evidence type="ECO:0000313" key="10">
    <source>
        <dbReference type="Proteomes" id="UP000036403"/>
    </source>
</evidence>
<dbReference type="CDD" id="cd00063">
    <property type="entry name" value="FN3"/>
    <property type="match status" value="1"/>
</dbReference>
<dbReference type="EMBL" id="LBMM01005790">
    <property type="protein sequence ID" value="KMQ91204.1"/>
    <property type="molecule type" value="Genomic_DNA"/>
</dbReference>
<dbReference type="GO" id="GO:0007169">
    <property type="term" value="P:cell surface receptor protein tyrosine kinase signaling pathway"/>
    <property type="evidence" value="ECO:0007669"/>
    <property type="project" value="TreeGrafter"/>
</dbReference>
<dbReference type="InterPro" id="IPR003961">
    <property type="entry name" value="FN3_dom"/>
</dbReference>
<organism evidence="9 10">
    <name type="scientific">Lasius niger</name>
    <name type="common">Black garden ant</name>
    <dbReference type="NCBI Taxonomy" id="67767"/>
    <lineage>
        <taxon>Eukaryota</taxon>
        <taxon>Metazoa</taxon>
        <taxon>Ecdysozoa</taxon>
        <taxon>Arthropoda</taxon>
        <taxon>Hexapoda</taxon>
        <taxon>Insecta</taxon>
        <taxon>Pterygota</taxon>
        <taxon>Neoptera</taxon>
        <taxon>Endopterygota</taxon>
        <taxon>Hymenoptera</taxon>
        <taxon>Apocrita</taxon>
        <taxon>Aculeata</taxon>
        <taxon>Formicoidea</taxon>
        <taxon>Formicidae</taxon>
        <taxon>Formicinae</taxon>
        <taxon>Lasius</taxon>
        <taxon>Lasius</taxon>
    </lineage>
</organism>
<dbReference type="GO" id="GO:0005886">
    <property type="term" value="C:plasma membrane"/>
    <property type="evidence" value="ECO:0007669"/>
    <property type="project" value="TreeGrafter"/>
</dbReference>
<keyword evidence="5 9" id="KW-0418">Kinase</keyword>
<accession>A0A0J7KLU0</accession>
<reference evidence="9 10" key="1">
    <citation type="submission" date="2015-04" db="EMBL/GenBank/DDBJ databases">
        <title>Lasius niger genome sequencing.</title>
        <authorList>
            <person name="Konorov E.A."/>
            <person name="Nikitin M.A."/>
            <person name="Kirill M.V."/>
            <person name="Chang P."/>
        </authorList>
    </citation>
    <scope>NUCLEOTIDE SEQUENCE [LARGE SCALE GENOMIC DNA]</scope>
    <source>
        <tissue evidence="9">Whole</tissue>
    </source>
</reference>
<keyword evidence="4" id="KW-0547">Nucleotide-binding</keyword>
<dbReference type="InterPro" id="IPR011009">
    <property type="entry name" value="Kinase-like_dom_sf"/>
</dbReference>
<dbReference type="InterPro" id="IPR050122">
    <property type="entry name" value="RTK"/>
</dbReference>
<feature type="domain" description="Serine-threonine/tyrosine-protein kinase catalytic" evidence="8">
    <location>
        <begin position="159"/>
        <end position="224"/>
    </location>
</feature>
<sequence length="225" mass="25699">MFAIIGDKGEPYKRITKLVRQPYTKFINVSTTHENPVPLLYVSCYEARMRHVMMHVLNIDLQIGFKLNKYNGYEEIAYSAFEHKIYVIIGTKYTLKLAVSNFYVDKLSMGLQFGADVKLTTTGKLNAPENVTVQVLTPTLAIVHWMPPKKLNCVEVNYEVYQGTVKNLEGSDTTPIAIKMLRENASSREKKEFLQEAKLMSHFRHKNVLRLLGICLDADSPLLIL</sequence>
<proteinExistence type="predicted"/>
<comment type="caution">
    <text evidence="9">The sequence shown here is derived from an EMBL/GenBank/DDBJ whole genome shotgun (WGS) entry which is preliminary data.</text>
</comment>
<evidence type="ECO:0000259" key="8">
    <source>
        <dbReference type="Pfam" id="PF07714"/>
    </source>
</evidence>
<dbReference type="STRING" id="67767.A0A0J7KLU0"/>
<dbReference type="GO" id="GO:0043235">
    <property type="term" value="C:receptor complex"/>
    <property type="evidence" value="ECO:0007669"/>
    <property type="project" value="TreeGrafter"/>
</dbReference>
<evidence type="ECO:0000256" key="3">
    <source>
        <dbReference type="ARBA" id="ARBA00022679"/>
    </source>
</evidence>
<dbReference type="GO" id="GO:0005524">
    <property type="term" value="F:ATP binding"/>
    <property type="evidence" value="ECO:0007669"/>
    <property type="project" value="UniProtKB-KW"/>
</dbReference>
<dbReference type="Gene3D" id="3.30.200.20">
    <property type="entry name" value="Phosphorylase Kinase, domain 1"/>
    <property type="match status" value="1"/>
</dbReference>
<gene>
    <name evidence="9" type="ORF">RF55_8961</name>
</gene>
<dbReference type="Proteomes" id="UP000036403">
    <property type="component" value="Unassembled WGS sequence"/>
</dbReference>
<keyword evidence="3" id="KW-0808">Transferase</keyword>
<keyword evidence="6" id="KW-0067">ATP-binding</keyword>
<dbReference type="PANTHER" id="PTHR24416">
    <property type="entry name" value="TYROSINE-PROTEIN KINASE RECEPTOR"/>
    <property type="match status" value="1"/>
</dbReference>
<dbReference type="SUPFAM" id="SSF49265">
    <property type="entry name" value="Fibronectin type III"/>
    <property type="match status" value="1"/>
</dbReference>
<evidence type="ECO:0000256" key="2">
    <source>
        <dbReference type="ARBA" id="ARBA00022553"/>
    </source>
</evidence>
<dbReference type="SUPFAM" id="SSF56112">
    <property type="entry name" value="Protein kinase-like (PK-like)"/>
    <property type="match status" value="1"/>
</dbReference>
<keyword evidence="10" id="KW-1185">Reference proteome</keyword>
<keyword evidence="2" id="KW-0597">Phosphoprotein</keyword>
<evidence type="ECO:0000256" key="7">
    <source>
        <dbReference type="ARBA" id="ARBA00023137"/>
    </source>
</evidence>
<evidence type="ECO:0000256" key="4">
    <source>
        <dbReference type="ARBA" id="ARBA00022741"/>
    </source>
</evidence>
<dbReference type="OrthoDB" id="5973359at2759"/>
<evidence type="ECO:0000313" key="9">
    <source>
        <dbReference type="EMBL" id="KMQ91204.1"/>
    </source>
</evidence>
<protein>
    <recommendedName>
        <fullName evidence="1">receptor protein-tyrosine kinase</fullName>
        <ecNumber evidence="1">2.7.10.1</ecNumber>
    </recommendedName>
</protein>